<evidence type="ECO:0008006" key="4">
    <source>
        <dbReference type="Google" id="ProtNLM"/>
    </source>
</evidence>
<dbReference type="EMBL" id="CP024704">
    <property type="protein sequence ID" value="ATV70107.1"/>
    <property type="molecule type" value="Genomic_DNA"/>
</dbReference>
<dbReference type="Proteomes" id="UP000230781">
    <property type="component" value="Chromosome"/>
</dbReference>
<accession>A0A2D3PR40</accession>
<keyword evidence="1" id="KW-0732">Signal</keyword>
<evidence type="ECO:0000313" key="3">
    <source>
        <dbReference type="Proteomes" id="UP000230781"/>
    </source>
</evidence>
<protein>
    <recommendedName>
        <fullName evidence="4">Peptidylprolyl isomerase</fullName>
    </recommendedName>
</protein>
<gene>
    <name evidence="2" type="ORF">CTM98_05285</name>
</gene>
<dbReference type="RefSeq" id="WP_008794304.1">
    <property type="nucleotide sequence ID" value="NZ_CP024704.1"/>
</dbReference>
<dbReference type="AlphaFoldDB" id="A0A2D3PR40"/>
<evidence type="ECO:0000256" key="1">
    <source>
        <dbReference type="SAM" id="SignalP"/>
    </source>
</evidence>
<feature type="signal peptide" evidence="1">
    <location>
        <begin position="1"/>
        <end position="18"/>
    </location>
</feature>
<feature type="chain" id="PRO_5013743328" description="Peptidylprolyl isomerase" evidence="1">
    <location>
        <begin position="19"/>
        <end position="143"/>
    </location>
</feature>
<evidence type="ECO:0000313" key="2">
    <source>
        <dbReference type="EMBL" id="ATV70107.1"/>
    </source>
</evidence>
<proteinExistence type="predicted"/>
<organism evidence="2 3">
    <name type="scientific">Fusobacterium pseudoperiodonticum</name>
    <dbReference type="NCBI Taxonomy" id="2663009"/>
    <lineage>
        <taxon>Bacteria</taxon>
        <taxon>Fusobacteriati</taxon>
        <taxon>Fusobacteriota</taxon>
        <taxon>Fusobacteriia</taxon>
        <taxon>Fusobacteriales</taxon>
        <taxon>Fusobacteriaceae</taxon>
        <taxon>Fusobacterium</taxon>
    </lineage>
</organism>
<sequence length="143" mass="16658">MKKIFVILLVLFSVTVSAKTPTKKVTVKVYNSKEYSIILDKFLTRAEKYLETGDKKSLLDDYIKNIESSRVMKKALEDNYDKDKEAFSLVEVALFMKSSYSEGEDAKKLTDEDYKEMQEKFVKTKKYKQLEDYATIQTTTDVK</sequence>
<reference evidence="2 3" key="1">
    <citation type="submission" date="2017-11" db="EMBL/GenBank/DDBJ databases">
        <title>Genome sequencing of Fusobacterium periodonticum KCOM 2555.</title>
        <authorList>
            <person name="Kook J.-K."/>
            <person name="Park S.-N."/>
            <person name="Lim Y.K."/>
        </authorList>
    </citation>
    <scope>NUCLEOTIDE SEQUENCE [LARGE SCALE GENOMIC DNA]</scope>
    <source>
        <strain evidence="2 3">KCOM 2555</strain>
    </source>
</reference>
<name>A0A2D3PR40_9FUSO</name>